<dbReference type="Gene3D" id="1.10.287.470">
    <property type="entry name" value="Helix hairpin bin"/>
    <property type="match status" value="1"/>
</dbReference>
<dbReference type="Pfam" id="PF25917">
    <property type="entry name" value="BSH_RND"/>
    <property type="match status" value="1"/>
</dbReference>
<dbReference type="RefSeq" id="WP_169203734.1">
    <property type="nucleotide sequence ID" value="NZ_CP059467.1"/>
</dbReference>
<dbReference type="Pfam" id="PF25967">
    <property type="entry name" value="RND-MFP_C"/>
    <property type="match status" value="1"/>
</dbReference>
<evidence type="ECO:0000256" key="1">
    <source>
        <dbReference type="ARBA" id="ARBA00004196"/>
    </source>
</evidence>
<evidence type="ECO:0000313" key="10">
    <source>
        <dbReference type="Proteomes" id="UP000633943"/>
    </source>
</evidence>
<sequence length="379" mass="40182">MNLPQSLFLRIAPIALATLLAACGQAPQAAPPAGPIQVGTYTVQAQALPLTTELPGRTNAYRIAEVRPQVSGILQQRLFEEGATVKVGQPLYQIDAATYSARLKKTEANLRAAESLAKRYQGLRASNAISQQQYDDAMAAWQQAEADVDMARIDLVYTKVLAPISGRVGRSLVTEGGLVSNGQPQALATIQQIDPIHVDLTQSSTEILRLQRAVAEGGQAMEKADATKVKLKLEDGSVYAREGTLKFSEVSVDEGTGSVVLRASFPNPDGKLLPGMFVHAQLQTGLRPDAILVPQQAVSRDPSGQAVVWVVGAEGIANPRPVQTLRTVGNTWLVGEGLQAGERVVTEGLQRLRPGMQVEALPAGNVNVVTQYGAAGGEG</sequence>
<evidence type="ECO:0000256" key="3">
    <source>
        <dbReference type="SAM" id="Coils"/>
    </source>
</evidence>
<dbReference type="PANTHER" id="PTHR30158:SF3">
    <property type="entry name" value="MULTIDRUG EFFLUX PUMP SUBUNIT ACRA-RELATED"/>
    <property type="match status" value="1"/>
</dbReference>
<evidence type="ECO:0000259" key="6">
    <source>
        <dbReference type="Pfam" id="PF25917"/>
    </source>
</evidence>
<feature type="chain" id="PRO_5045971692" evidence="4">
    <location>
        <begin position="18"/>
        <end position="379"/>
    </location>
</feature>
<evidence type="ECO:0000259" key="7">
    <source>
        <dbReference type="Pfam" id="PF25944"/>
    </source>
</evidence>
<feature type="signal peptide" evidence="4">
    <location>
        <begin position="1"/>
        <end position="17"/>
    </location>
</feature>
<feature type="coiled-coil region" evidence="3">
    <location>
        <begin position="96"/>
        <end position="123"/>
    </location>
</feature>
<accession>A0ABX1NYT0</accession>
<organism evidence="9 10">
    <name type="scientific">Aromatoleum bremense</name>
    <dbReference type="NCBI Taxonomy" id="76115"/>
    <lineage>
        <taxon>Bacteria</taxon>
        <taxon>Pseudomonadati</taxon>
        <taxon>Pseudomonadota</taxon>
        <taxon>Betaproteobacteria</taxon>
        <taxon>Rhodocyclales</taxon>
        <taxon>Rhodocyclaceae</taxon>
        <taxon>Aromatoleum</taxon>
    </lineage>
</organism>
<keyword evidence="4" id="KW-0732">Signal</keyword>
<dbReference type="Pfam" id="PF25944">
    <property type="entry name" value="Beta-barrel_RND"/>
    <property type="match status" value="1"/>
</dbReference>
<comment type="subcellular location">
    <subcellularLocation>
        <location evidence="1">Cell envelope</location>
    </subcellularLocation>
</comment>
<feature type="domain" description="Multidrug resistance protein MdtA-like C-terminal permuted SH3" evidence="8">
    <location>
        <begin position="289"/>
        <end position="351"/>
    </location>
</feature>
<dbReference type="SUPFAM" id="SSF111369">
    <property type="entry name" value="HlyD-like secretion proteins"/>
    <property type="match status" value="1"/>
</dbReference>
<keyword evidence="10" id="KW-1185">Reference proteome</keyword>
<reference evidence="9 10" key="1">
    <citation type="submission" date="2019-12" db="EMBL/GenBank/DDBJ databases">
        <title>Comparative genomics gives insights into the taxonomy of the Azoarcus-Aromatoleum group and reveals separate origins of nif in the plant-associated Azoarcus and non-plant-associated Aromatoleum sub-groups.</title>
        <authorList>
            <person name="Lafos M."/>
            <person name="Maluk M."/>
            <person name="Batista M."/>
            <person name="Junghare M."/>
            <person name="Carmona M."/>
            <person name="Faoro H."/>
            <person name="Cruz L.M."/>
            <person name="Battistoni F."/>
            <person name="De Souza E."/>
            <person name="Pedrosa F."/>
            <person name="Chen W.-M."/>
            <person name="Poole P.S."/>
            <person name="Dixon R.A."/>
            <person name="James E.K."/>
        </authorList>
    </citation>
    <scope>NUCLEOTIDE SEQUENCE [LARGE SCALE GENOMIC DNA]</scope>
    <source>
        <strain evidence="9 10">PbN1</strain>
    </source>
</reference>
<dbReference type="Gene3D" id="2.40.50.100">
    <property type="match status" value="1"/>
</dbReference>
<dbReference type="InterPro" id="IPR058627">
    <property type="entry name" value="MdtA-like_C"/>
</dbReference>
<dbReference type="Gene3D" id="2.40.30.170">
    <property type="match status" value="1"/>
</dbReference>
<dbReference type="InterPro" id="IPR058625">
    <property type="entry name" value="MdtA-like_BSH"/>
</dbReference>
<dbReference type="PANTHER" id="PTHR30158">
    <property type="entry name" value="ACRA/E-RELATED COMPONENT OF DRUG EFFLUX TRANSPORTER"/>
    <property type="match status" value="1"/>
</dbReference>
<dbReference type="NCBIfam" id="TIGR01730">
    <property type="entry name" value="RND_mfp"/>
    <property type="match status" value="1"/>
</dbReference>
<keyword evidence="3" id="KW-0175">Coiled coil</keyword>
<evidence type="ECO:0000256" key="4">
    <source>
        <dbReference type="SAM" id="SignalP"/>
    </source>
</evidence>
<feature type="domain" description="Multidrug resistance protein MdtA-like barrel-sandwich hybrid" evidence="6">
    <location>
        <begin position="62"/>
        <end position="191"/>
    </location>
</feature>
<evidence type="ECO:0000313" key="9">
    <source>
        <dbReference type="EMBL" id="NMG17194.1"/>
    </source>
</evidence>
<dbReference type="Proteomes" id="UP000633943">
    <property type="component" value="Unassembled WGS sequence"/>
</dbReference>
<evidence type="ECO:0000259" key="5">
    <source>
        <dbReference type="Pfam" id="PF25876"/>
    </source>
</evidence>
<gene>
    <name evidence="9" type="ORF">GPA24_16965</name>
</gene>
<dbReference type="InterPro" id="IPR058624">
    <property type="entry name" value="MdtA-like_HH"/>
</dbReference>
<dbReference type="Pfam" id="PF25876">
    <property type="entry name" value="HH_MFP_RND"/>
    <property type="match status" value="1"/>
</dbReference>
<evidence type="ECO:0000259" key="8">
    <source>
        <dbReference type="Pfam" id="PF25967"/>
    </source>
</evidence>
<feature type="domain" description="Multidrug resistance protein MdtA-like beta-barrel" evidence="7">
    <location>
        <begin position="195"/>
        <end position="285"/>
    </location>
</feature>
<dbReference type="Gene3D" id="2.40.420.20">
    <property type="match status" value="1"/>
</dbReference>
<proteinExistence type="inferred from homology"/>
<comment type="similarity">
    <text evidence="2">Belongs to the membrane fusion protein (MFP) (TC 8.A.1) family.</text>
</comment>
<dbReference type="EMBL" id="WTVP01000064">
    <property type="protein sequence ID" value="NMG17194.1"/>
    <property type="molecule type" value="Genomic_DNA"/>
</dbReference>
<dbReference type="InterPro" id="IPR058626">
    <property type="entry name" value="MdtA-like_b-barrel"/>
</dbReference>
<evidence type="ECO:0000256" key="2">
    <source>
        <dbReference type="ARBA" id="ARBA00009477"/>
    </source>
</evidence>
<name>A0ABX1NYT0_9RHOO</name>
<protein>
    <submittedName>
        <fullName evidence="9">Efflux RND transporter periplasmic adaptor subunit</fullName>
    </submittedName>
</protein>
<dbReference type="InterPro" id="IPR006143">
    <property type="entry name" value="RND_pump_MFP"/>
</dbReference>
<comment type="caution">
    <text evidence="9">The sequence shown here is derived from an EMBL/GenBank/DDBJ whole genome shotgun (WGS) entry which is preliminary data.</text>
</comment>
<feature type="domain" description="Multidrug resistance protein MdtA-like alpha-helical hairpin" evidence="5">
    <location>
        <begin position="97"/>
        <end position="158"/>
    </location>
</feature>